<dbReference type="SUPFAM" id="SSF52540">
    <property type="entry name" value="P-loop containing nucleoside triphosphate hydrolases"/>
    <property type="match status" value="2"/>
</dbReference>
<keyword evidence="6" id="KW-1185">Reference proteome</keyword>
<keyword evidence="1" id="KW-0234">DNA repair</keyword>
<evidence type="ECO:0000313" key="6">
    <source>
        <dbReference type="Proteomes" id="UP000794436"/>
    </source>
</evidence>
<evidence type="ECO:0000313" key="5">
    <source>
        <dbReference type="EMBL" id="TMW67775.1"/>
    </source>
</evidence>
<dbReference type="GO" id="GO:0005524">
    <property type="term" value="F:ATP binding"/>
    <property type="evidence" value="ECO:0007669"/>
    <property type="project" value="UniProtKB-KW"/>
</dbReference>
<dbReference type="CDD" id="cd18037">
    <property type="entry name" value="DEXSc_Pif1_like"/>
    <property type="match status" value="1"/>
</dbReference>
<evidence type="ECO:0000259" key="3">
    <source>
        <dbReference type="Pfam" id="PF05970"/>
    </source>
</evidence>
<keyword evidence="1" id="KW-0233">DNA recombination</keyword>
<dbReference type="GO" id="GO:0016787">
    <property type="term" value="F:hydrolase activity"/>
    <property type="evidence" value="ECO:0007669"/>
    <property type="project" value="UniProtKB-KW"/>
</dbReference>
<feature type="region of interest" description="Disordered" evidence="2">
    <location>
        <begin position="114"/>
        <end position="172"/>
    </location>
</feature>
<dbReference type="PANTHER" id="PTHR47642">
    <property type="entry name" value="ATP-DEPENDENT DNA HELICASE"/>
    <property type="match status" value="1"/>
</dbReference>
<dbReference type="EC" id="5.6.2.3" evidence="1"/>
<keyword evidence="1" id="KW-0547">Nucleotide-binding</keyword>
<dbReference type="Pfam" id="PF05970">
    <property type="entry name" value="PIF1"/>
    <property type="match status" value="1"/>
</dbReference>
<dbReference type="InterPro" id="IPR051055">
    <property type="entry name" value="PIF1_helicase"/>
</dbReference>
<proteinExistence type="inferred from homology"/>
<dbReference type="AlphaFoldDB" id="A0A8K1CS74"/>
<dbReference type="GO" id="GO:0006310">
    <property type="term" value="P:DNA recombination"/>
    <property type="evidence" value="ECO:0007669"/>
    <property type="project" value="UniProtKB-KW"/>
</dbReference>
<dbReference type="InterPro" id="IPR027417">
    <property type="entry name" value="P-loop_NTPase"/>
</dbReference>
<dbReference type="EMBL" id="SPLM01000003">
    <property type="protein sequence ID" value="TMW67775.1"/>
    <property type="molecule type" value="Genomic_DNA"/>
</dbReference>
<dbReference type="InterPro" id="IPR049163">
    <property type="entry name" value="Pif1-like_2B_dom"/>
</dbReference>
<dbReference type="GO" id="GO:0043139">
    <property type="term" value="F:5'-3' DNA helicase activity"/>
    <property type="evidence" value="ECO:0007669"/>
    <property type="project" value="UniProtKB-EC"/>
</dbReference>
<gene>
    <name evidence="5" type="ORF">Poli38472_007447</name>
</gene>
<keyword evidence="1" id="KW-0347">Helicase</keyword>
<reference evidence="5" key="1">
    <citation type="submission" date="2019-03" db="EMBL/GenBank/DDBJ databases">
        <title>Long read genome sequence of the mycoparasitic Pythium oligandrum ATCC 38472 isolated from sugarbeet rhizosphere.</title>
        <authorList>
            <person name="Gaulin E."/>
        </authorList>
    </citation>
    <scope>NUCLEOTIDE SEQUENCE</scope>
    <source>
        <strain evidence="5">ATCC 38472_TT</strain>
    </source>
</reference>
<feature type="domain" description="DNA helicase Pif1-like 2B" evidence="4">
    <location>
        <begin position="450"/>
        <end position="487"/>
    </location>
</feature>
<dbReference type="OrthoDB" id="192530at2759"/>
<name>A0A8K1CS74_PYTOL</name>
<feature type="domain" description="DNA helicase Pif1-like DEAD-box helicase" evidence="3">
    <location>
        <begin position="176"/>
        <end position="368"/>
    </location>
</feature>
<accession>A0A8K1CS74</accession>
<dbReference type="Gene3D" id="3.40.50.300">
    <property type="entry name" value="P-loop containing nucleotide triphosphate hydrolases"/>
    <property type="match status" value="2"/>
</dbReference>
<comment type="similarity">
    <text evidence="1">Belongs to the helicase family.</text>
</comment>
<evidence type="ECO:0000256" key="1">
    <source>
        <dbReference type="RuleBase" id="RU363044"/>
    </source>
</evidence>
<evidence type="ECO:0000259" key="4">
    <source>
        <dbReference type="Pfam" id="PF21530"/>
    </source>
</evidence>
<dbReference type="GO" id="GO:0000723">
    <property type="term" value="P:telomere maintenance"/>
    <property type="evidence" value="ECO:0007669"/>
    <property type="project" value="InterPro"/>
</dbReference>
<feature type="compositionally biased region" description="Basic and acidic residues" evidence="2">
    <location>
        <begin position="143"/>
        <end position="154"/>
    </location>
</feature>
<keyword evidence="1" id="KW-0227">DNA damage</keyword>
<comment type="caution">
    <text evidence="5">The sequence shown here is derived from an EMBL/GenBank/DDBJ whole genome shotgun (WGS) entry which is preliminary data.</text>
</comment>
<comment type="catalytic activity">
    <reaction evidence="1">
        <text>ATP + H2O = ADP + phosphate + H(+)</text>
        <dbReference type="Rhea" id="RHEA:13065"/>
        <dbReference type="ChEBI" id="CHEBI:15377"/>
        <dbReference type="ChEBI" id="CHEBI:15378"/>
        <dbReference type="ChEBI" id="CHEBI:30616"/>
        <dbReference type="ChEBI" id="CHEBI:43474"/>
        <dbReference type="ChEBI" id="CHEBI:456216"/>
        <dbReference type="EC" id="5.6.2.3"/>
    </reaction>
</comment>
<dbReference type="CDD" id="cd18809">
    <property type="entry name" value="SF1_C_RecD"/>
    <property type="match status" value="1"/>
</dbReference>
<organism evidence="5 6">
    <name type="scientific">Pythium oligandrum</name>
    <name type="common">Mycoparasitic fungus</name>
    <dbReference type="NCBI Taxonomy" id="41045"/>
    <lineage>
        <taxon>Eukaryota</taxon>
        <taxon>Sar</taxon>
        <taxon>Stramenopiles</taxon>
        <taxon>Oomycota</taxon>
        <taxon>Peronosporomycetes</taxon>
        <taxon>Pythiales</taxon>
        <taxon>Pythiaceae</taxon>
        <taxon>Pythium</taxon>
    </lineage>
</organism>
<comment type="cofactor">
    <cofactor evidence="1">
        <name>Mg(2+)</name>
        <dbReference type="ChEBI" id="CHEBI:18420"/>
    </cofactor>
</comment>
<keyword evidence="1" id="KW-0378">Hydrolase</keyword>
<dbReference type="Pfam" id="PF21530">
    <property type="entry name" value="Pif1_2B_dom"/>
    <property type="match status" value="1"/>
</dbReference>
<evidence type="ECO:0000256" key="2">
    <source>
        <dbReference type="SAM" id="MobiDB-lite"/>
    </source>
</evidence>
<protein>
    <recommendedName>
        <fullName evidence="1">ATP-dependent DNA helicase</fullName>
        <ecNumber evidence="1">5.6.2.3</ecNumber>
    </recommendedName>
</protein>
<sequence length="600" mass="67652">MTTLLAVRCELEYQEADARTGRNLVTSTCTATTILKRRSGLEVVSEKPVLRKAIKMQEQRYEVYFRFIQQGKIAFIRRESTRVYQFNIRNGDTDELADLVRFSIRLGAVPKTPMTLMPSVSARPPTTPSTPLRREATTGVRRPLREISNMRERPTPSPKAKRQRTGASSTAIQARLTEDQQRVIDLIKSRCNVFFTGSAGTGKSFLLQQILQPNGPLRSYLQGKRIYATATTGIAAYNINGMTLHHFAGLDPRAASAGMKEVLVHVRRNRDALQRWRTADVLVIDEVSMLDGRLFDTLEALARELRPEHHQRFFGGIQLVLSGDFFQLPPVASRNERDKMTLCFESSAWQSGIDEIVQLSQVFRQTNTAFVDILNAFRVGQPSRAMLDNLNERCTRSIGTNEEDDDDAIRIFTHNNDVLEINSKRLDELPSKKFNYISADTGKREYLAGCPAPPTLSLKKHARVMLIKTINPASGLVNGCRGVITGFTPQTQLPIVRFSNGLTEIVRQEDFPVRVADSLLASRRQLPLTLAWAISIHKSQGLSFPSAVVDLSRVFEFGQAYVALSRVRSLEGLRLRTRLDARSLVLADQRVLRFYEEMRV</sequence>
<dbReference type="Proteomes" id="UP000794436">
    <property type="component" value="Unassembled WGS sequence"/>
</dbReference>
<dbReference type="InterPro" id="IPR010285">
    <property type="entry name" value="DNA_helicase_pif1-like_DEAD"/>
</dbReference>
<dbReference type="PANTHER" id="PTHR47642:SF7">
    <property type="entry name" value="ATP-DEPENDENT DNA HELICASE PIF1"/>
    <property type="match status" value="1"/>
</dbReference>
<keyword evidence="1" id="KW-0067">ATP-binding</keyword>
<dbReference type="GO" id="GO:0006281">
    <property type="term" value="P:DNA repair"/>
    <property type="evidence" value="ECO:0007669"/>
    <property type="project" value="UniProtKB-KW"/>
</dbReference>